<reference evidence="1 2" key="1">
    <citation type="journal article" date="2019" name="ISME J.">
        <title>Genome analyses of uncultured TG2/ZB3 bacteria in 'Margulisbacteria' specifically attached to ectosymbiotic spirochetes of protists in the termite gut.</title>
        <authorList>
            <person name="Utami Y.D."/>
            <person name="Kuwahara H."/>
            <person name="Igai K."/>
            <person name="Murakami T."/>
            <person name="Sugaya K."/>
            <person name="Morikawa T."/>
            <person name="Nagura Y."/>
            <person name="Yuki M."/>
            <person name="Deevong P."/>
            <person name="Inoue T."/>
            <person name="Kihara K."/>
            <person name="Lo N."/>
            <person name="Yamada A."/>
            <person name="Ohkuma M."/>
            <person name="Hongoh Y."/>
        </authorList>
    </citation>
    <scope>NUCLEOTIDE SEQUENCE [LARGE SCALE GENOMIC DNA]</scope>
    <source>
        <strain evidence="1">NkOx7-01</strain>
    </source>
</reference>
<comment type="caution">
    <text evidence="1">The sequence shown here is derived from an EMBL/GenBank/DDBJ whole genome shotgun (WGS) entry which is preliminary data.</text>
</comment>
<gene>
    <name evidence="1" type="ORF">NO1_0345</name>
</gene>
<protein>
    <submittedName>
        <fullName evidence="1">Uncharacterized protein</fullName>
    </submittedName>
</protein>
<sequence>MAKNKKTGSELLDEGQIRDSLSDITYTPQKTDADSMHQAGTILKIQGWLILSTKELDAADKKPFLDFCCGAVSASNGLIRKLTPNMFFLSITKIYSQDDEEKRIKNKKPFSNYPWPESWLLRFVLFLPRLAFWQRKPKGNN</sequence>
<organism evidence="1 2">
    <name type="scientific">Termititenax aidoneus</name>
    <dbReference type="NCBI Taxonomy" id="2218524"/>
    <lineage>
        <taxon>Bacteria</taxon>
        <taxon>Bacillati</taxon>
        <taxon>Candidatus Margulisiibacteriota</taxon>
        <taxon>Candidatus Termititenacia</taxon>
        <taxon>Candidatus Termititenacales</taxon>
        <taxon>Candidatus Termititenacaceae</taxon>
        <taxon>Candidatus Termititenax</taxon>
    </lineage>
</organism>
<dbReference type="Gene3D" id="3.30.110.150">
    <property type="entry name" value="SepF-like protein"/>
    <property type="match status" value="1"/>
</dbReference>
<dbReference type="InterPro" id="IPR038594">
    <property type="entry name" value="SepF-like_sf"/>
</dbReference>
<dbReference type="Proteomes" id="UP000269352">
    <property type="component" value="Unassembled WGS sequence"/>
</dbReference>
<dbReference type="EMBL" id="BGZN01000003">
    <property type="protein sequence ID" value="GBR72888.1"/>
    <property type="molecule type" value="Genomic_DNA"/>
</dbReference>
<proteinExistence type="predicted"/>
<keyword evidence="2" id="KW-1185">Reference proteome</keyword>
<evidence type="ECO:0000313" key="1">
    <source>
        <dbReference type="EMBL" id="GBR72888.1"/>
    </source>
</evidence>
<dbReference type="AlphaFoldDB" id="A0A388TAZ1"/>
<evidence type="ECO:0000313" key="2">
    <source>
        <dbReference type="Proteomes" id="UP000269352"/>
    </source>
</evidence>
<name>A0A388TAZ1_TERA1</name>
<accession>A0A388TAZ1</accession>